<dbReference type="InterPro" id="IPR038081">
    <property type="entry name" value="CalX-like_sf"/>
</dbReference>
<dbReference type="STRING" id="1891926.Fuma_01076"/>
<dbReference type="EMBL" id="CP017641">
    <property type="protein sequence ID" value="APZ91488.1"/>
    <property type="molecule type" value="Genomic_DNA"/>
</dbReference>
<dbReference type="Gene3D" id="2.60.40.10">
    <property type="entry name" value="Immunoglobulins"/>
    <property type="match status" value="5"/>
</dbReference>
<dbReference type="OrthoDB" id="292920at2"/>
<dbReference type="InterPro" id="IPR013783">
    <property type="entry name" value="Ig-like_fold"/>
</dbReference>
<keyword evidence="2" id="KW-1185">Reference proteome</keyword>
<organism evidence="1 2">
    <name type="scientific">Fuerstiella marisgermanici</name>
    <dbReference type="NCBI Taxonomy" id="1891926"/>
    <lineage>
        <taxon>Bacteria</taxon>
        <taxon>Pseudomonadati</taxon>
        <taxon>Planctomycetota</taxon>
        <taxon>Planctomycetia</taxon>
        <taxon>Planctomycetales</taxon>
        <taxon>Planctomycetaceae</taxon>
        <taxon>Fuerstiella</taxon>
    </lineage>
</organism>
<dbReference type="RefSeq" id="WP_077023240.1">
    <property type="nucleotide sequence ID" value="NZ_CP017641.1"/>
</dbReference>
<dbReference type="SUPFAM" id="SSF69322">
    <property type="entry name" value="Tricorn protease domain 2"/>
    <property type="match status" value="1"/>
</dbReference>
<dbReference type="InterPro" id="IPR011044">
    <property type="entry name" value="Quino_amine_DH_bsu"/>
</dbReference>
<sequence length="1376" mass="149314">MFKRNRRRRGARHWYASAAEVQILEPRALLSATVVENNGVGYFLSETTAQVLRYDIAAESWMPPVELTSGVGLPSVLHVDADGLYVAFGKAVYRYQPDGSNETHLLDTDTNVVGIHSDGNLLFVNHSSGNYASAVSINKQTNMVIDSNDTYFQTLHAIHGSSLSPSVNRLLGRKTVFSPSDITSLSYDDAGNFLVSADSPYHGDYPDASQTWIFPDGHRVVDDSGTIYSADSLTYLNSFPDRLVDITFIGEDIPLVLSEDEVTVFTSGLLPVGSYSLPNAGQEIFVNASNAIVFRFDDGQWLSGFVPLSALNPPQPGQPVDPVGLSYTPDQVEVVADGSLLLLSKAHQSIFRWDMQQQIYTDTIPLWGVPQQIAYSSVDNIVYLTYVDGVITKTDLSSEEPVEEPLLTLSSRPVGFAVAGQYVFVHADEQSTINSGGNVIDTANERLKGNQFVWSEPNQKFYFLTSSGSPRDLWTIEVNQNGTTYVDVVPGGFGNMYNSPLHASCGFEDPLHVSPDGSLVLLGSGIFHNSATLERLSTRLANGIDDAAWLGNTLLTVRGNDDGSEVQKWEGASFQTTDTLQLDGTVHALVPVSAEHVVAVTLQDGVPVFHKLDANLQTVARPPRPLTLTASVDVVNESAGADAVSVTLSRTAGLSEPLEVALRSNTTSAITVPATVTLNAGEESVQFFVSVVDDDLADGGQLANITASGGQYDTGEVTISVTDNELVVSESDGETIVGEDGTTDTLLISLPSAPTEPVVVKLTPAEGSGIEAQPDELQFTSDNWDQPQTVTVSGSDDDDWDGSETSSITVAVVAHESDAMFASAATADITVTTLDDERPRPIVTMPDSVSPSPVVELSWIGVPMAEEYDLWLTHVGADASPITLSTSETYHQISDMPIGIYNFWVRATLTSGETSPWGFGRFEVNKGVFVELSTSGDLDHSPSISWDPIPGATGYQVWANNLTTQQTGLINTEVSATSYQFSDLSFGQHQIWVRPLGVNNFKGRWSAESRYYLGPNLDPTPRATFSSRPEFRWSTVEGVGQFRIWISGPQGFRIDQSGITETAFTPNEDLAAGQYRWWIMPQTAEGRNGLWSSLGVVNVGGGATGLEVVGEPADSSPVLRWNATEGAATYEVYALHVDSGEVDQYFDVADTELQFPLLLDGDYKIWVRPTDEGGQHGRWSPVFQYTLQTATENIVVTPKESFISTFDTQVVFEWDSPAGAVTYDLIYANGETEVETEVSGLTTTTFNPGDLRRGPWLWSVRARTASGAAGPWSRKALFDTQGRIALEMPRISATYQPRPTFHWTSVQEADRYSFLIVDDVTGQTVIRDDHVSGTSYRPETPLAVGVYRLWVKALSNSDSSLGVWSPVVNLTVRAAS</sequence>
<dbReference type="SUPFAM" id="SSF50969">
    <property type="entry name" value="YVTN repeat-like/Quinoprotein amine dehydrogenase"/>
    <property type="match status" value="1"/>
</dbReference>
<evidence type="ECO:0000313" key="2">
    <source>
        <dbReference type="Proteomes" id="UP000187735"/>
    </source>
</evidence>
<accession>A0A1P8WBQ0</accession>
<dbReference type="KEGG" id="fmr:Fuma_01076"/>
<gene>
    <name evidence="1" type="ORF">Fuma_01076</name>
</gene>
<proteinExistence type="predicted"/>
<reference evidence="1 2" key="1">
    <citation type="journal article" date="2016" name="Front. Microbiol.">
        <title>Fuerstia marisgermanicae gen. nov., sp. nov., an Unusual Member of the Phylum Planctomycetes from the German Wadden Sea.</title>
        <authorList>
            <person name="Kohn T."/>
            <person name="Heuer A."/>
            <person name="Jogler M."/>
            <person name="Vollmers J."/>
            <person name="Boedeker C."/>
            <person name="Bunk B."/>
            <person name="Rast P."/>
            <person name="Borchert D."/>
            <person name="Glockner I."/>
            <person name="Freese H.M."/>
            <person name="Klenk H.P."/>
            <person name="Overmann J."/>
            <person name="Kaster A.K."/>
            <person name="Rohde M."/>
            <person name="Wiegand S."/>
            <person name="Jogler C."/>
        </authorList>
    </citation>
    <scope>NUCLEOTIDE SEQUENCE [LARGE SCALE GENOMIC DNA]</scope>
    <source>
        <strain evidence="1 2">NH11</strain>
    </source>
</reference>
<evidence type="ECO:0008006" key="3">
    <source>
        <dbReference type="Google" id="ProtNLM"/>
    </source>
</evidence>
<protein>
    <recommendedName>
        <fullName evidence="3">Fibronectin type-III domain-containing protein</fullName>
    </recommendedName>
</protein>
<dbReference type="SUPFAM" id="SSF141072">
    <property type="entry name" value="CalX-like"/>
    <property type="match status" value="1"/>
</dbReference>
<dbReference type="Proteomes" id="UP000187735">
    <property type="component" value="Chromosome"/>
</dbReference>
<evidence type="ECO:0000313" key="1">
    <source>
        <dbReference type="EMBL" id="APZ91488.1"/>
    </source>
</evidence>
<name>A0A1P8WBQ0_9PLAN</name>